<protein>
    <recommendedName>
        <fullName evidence="1">Cyclic nucleotide-binding domain-containing protein</fullName>
    </recommendedName>
</protein>
<organism evidence="2 3">
    <name type="scientific">Candidatus Lachnoclostridium stercoravium</name>
    <dbReference type="NCBI Taxonomy" id="2838633"/>
    <lineage>
        <taxon>Bacteria</taxon>
        <taxon>Bacillati</taxon>
        <taxon>Bacillota</taxon>
        <taxon>Clostridia</taxon>
        <taxon>Lachnospirales</taxon>
        <taxon>Lachnospiraceae</taxon>
    </lineage>
</organism>
<evidence type="ECO:0000313" key="3">
    <source>
        <dbReference type="Proteomes" id="UP000823900"/>
    </source>
</evidence>
<dbReference type="EMBL" id="DWZA01000019">
    <property type="protein sequence ID" value="HJA70319.1"/>
    <property type="molecule type" value="Genomic_DNA"/>
</dbReference>
<dbReference type="InterPro" id="IPR018490">
    <property type="entry name" value="cNMP-bd_dom_sf"/>
</dbReference>
<name>A0A9D2HH11_9FIRM</name>
<dbReference type="Proteomes" id="UP000823900">
    <property type="component" value="Unassembled WGS sequence"/>
</dbReference>
<proteinExistence type="predicted"/>
<feature type="domain" description="Cyclic nucleotide-binding" evidence="1">
    <location>
        <begin position="14"/>
        <end position="134"/>
    </location>
</feature>
<gene>
    <name evidence="2" type="ORF">IAA07_01905</name>
</gene>
<reference evidence="2" key="1">
    <citation type="journal article" date="2021" name="PeerJ">
        <title>Extensive microbial diversity within the chicken gut microbiome revealed by metagenomics and culture.</title>
        <authorList>
            <person name="Gilroy R."/>
            <person name="Ravi A."/>
            <person name="Getino M."/>
            <person name="Pursley I."/>
            <person name="Horton D.L."/>
            <person name="Alikhan N.F."/>
            <person name="Baker D."/>
            <person name="Gharbi K."/>
            <person name="Hall N."/>
            <person name="Watson M."/>
            <person name="Adriaenssens E.M."/>
            <person name="Foster-Nyarko E."/>
            <person name="Jarju S."/>
            <person name="Secka A."/>
            <person name="Antonio M."/>
            <person name="Oren A."/>
            <person name="Chaudhuri R.R."/>
            <person name="La Ragione R."/>
            <person name="Hildebrand F."/>
            <person name="Pallen M.J."/>
        </authorList>
    </citation>
    <scope>NUCLEOTIDE SEQUENCE</scope>
    <source>
        <strain evidence="2">CHK178-16964</strain>
    </source>
</reference>
<dbReference type="PROSITE" id="PS50042">
    <property type="entry name" value="CNMP_BINDING_3"/>
    <property type="match status" value="1"/>
</dbReference>
<dbReference type="Gene3D" id="2.60.120.10">
    <property type="entry name" value="Jelly Rolls"/>
    <property type="match status" value="1"/>
</dbReference>
<dbReference type="InterPro" id="IPR014710">
    <property type="entry name" value="RmlC-like_jellyroll"/>
</dbReference>
<dbReference type="SUPFAM" id="SSF51206">
    <property type="entry name" value="cAMP-binding domain-like"/>
    <property type="match status" value="1"/>
</dbReference>
<dbReference type="InterPro" id="IPR000595">
    <property type="entry name" value="cNMP-bd_dom"/>
</dbReference>
<dbReference type="Pfam" id="PF00027">
    <property type="entry name" value="cNMP_binding"/>
    <property type="match status" value="1"/>
</dbReference>
<evidence type="ECO:0000259" key="1">
    <source>
        <dbReference type="PROSITE" id="PS50042"/>
    </source>
</evidence>
<evidence type="ECO:0000313" key="2">
    <source>
        <dbReference type="EMBL" id="HJA70319.1"/>
    </source>
</evidence>
<accession>A0A9D2HH11</accession>
<dbReference type="AlphaFoldDB" id="A0A9D2HH11"/>
<reference evidence="2" key="2">
    <citation type="submission" date="2021-04" db="EMBL/GenBank/DDBJ databases">
        <authorList>
            <person name="Gilroy R."/>
        </authorList>
    </citation>
    <scope>NUCLEOTIDE SEQUENCE</scope>
    <source>
        <strain evidence="2">CHK178-16964</strain>
    </source>
</reference>
<sequence>MRKSYDQALIEACLRQTKYEAAMRSLQKNLFVVQYKKGEFATSPLQSENLFQIVVQGSLNIYFIRDDGSVHSLSNGGENYLLGEMEVFSPQINNVYAEAVENLTCLAVSIEKNREELLGNCLFLQLICESLTEKMQSITTIDAAPVSLKQRVLTYMKYKCGNGELRGLQQAAFHLNCSARQLQRILNQYEAEGKVEKIGKGAYRLDIQALR</sequence>
<comment type="caution">
    <text evidence="2">The sequence shown here is derived from an EMBL/GenBank/DDBJ whole genome shotgun (WGS) entry which is preliminary data.</text>
</comment>